<keyword evidence="1" id="KW-0812">Transmembrane</keyword>
<dbReference type="SUPFAM" id="SSF103473">
    <property type="entry name" value="MFS general substrate transporter"/>
    <property type="match status" value="1"/>
</dbReference>
<evidence type="ECO:0000313" key="3">
    <source>
        <dbReference type="Proteomes" id="UP000525623"/>
    </source>
</evidence>
<feature type="transmembrane region" description="Helical" evidence="1">
    <location>
        <begin position="109"/>
        <end position="131"/>
    </location>
</feature>
<dbReference type="RefSeq" id="WP_182966401.1">
    <property type="nucleotide sequence ID" value="NZ_BAABGC010000074.1"/>
</dbReference>
<dbReference type="InterPro" id="IPR036259">
    <property type="entry name" value="MFS_trans_sf"/>
</dbReference>
<feature type="transmembrane region" description="Helical" evidence="1">
    <location>
        <begin position="20"/>
        <end position="40"/>
    </location>
</feature>
<accession>A0A7W4P733</accession>
<sequence>MLVPVWLIHGCGLSPDRVGWLMVPMGLGMICTYPLMGRLTDRFGIRKLTNRGALAAFAGTLLLVSCPARSRFFNPGRRAVSAGGAIWTTLCAMALGGRASVSPLMTSRVFVMGLGLLCVLHAVLLLTTRLLPVRLAGRGAGKAPGVSN</sequence>
<reference evidence="2 3" key="1">
    <citation type="submission" date="2020-04" db="EMBL/GenBank/DDBJ databases">
        <title>Description of novel Gluconacetobacter.</title>
        <authorList>
            <person name="Sombolestani A."/>
        </authorList>
    </citation>
    <scope>NUCLEOTIDE SEQUENCE [LARGE SCALE GENOMIC DNA]</scope>
    <source>
        <strain evidence="2 3">LMG 27725</strain>
    </source>
</reference>
<dbReference type="Proteomes" id="UP000525623">
    <property type="component" value="Unassembled WGS sequence"/>
</dbReference>
<organism evidence="2 3">
    <name type="scientific">Gluconacetobacter tumulicola</name>
    <dbReference type="NCBI Taxonomy" id="1017177"/>
    <lineage>
        <taxon>Bacteria</taxon>
        <taxon>Pseudomonadati</taxon>
        <taxon>Pseudomonadota</taxon>
        <taxon>Alphaproteobacteria</taxon>
        <taxon>Acetobacterales</taxon>
        <taxon>Acetobacteraceae</taxon>
        <taxon>Gluconacetobacter</taxon>
    </lineage>
</organism>
<gene>
    <name evidence="2" type="ORF">HLH29_10250</name>
</gene>
<dbReference type="EMBL" id="JABEQL010000011">
    <property type="protein sequence ID" value="MBB2179549.1"/>
    <property type="molecule type" value="Genomic_DNA"/>
</dbReference>
<keyword evidence="1" id="KW-0472">Membrane</keyword>
<keyword evidence="1" id="KW-1133">Transmembrane helix</keyword>
<evidence type="ECO:0000256" key="1">
    <source>
        <dbReference type="SAM" id="Phobius"/>
    </source>
</evidence>
<name>A0A7W4P733_9PROT</name>
<dbReference type="AlphaFoldDB" id="A0A7W4P733"/>
<keyword evidence="3" id="KW-1185">Reference proteome</keyword>
<feature type="transmembrane region" description="Helical" evidence="1">
    <location>
        <begin position="79"/>
        <end position="97"/>
    </location>
</feature>
<evidence type="ECO:0000313" key="2">
    <source>
        <dbReference type="EMBL" id="MBB2179549.1"/>
    </source>
</evidence>
<proteinExistence type="predicted"/>
<protein>
    <submittedName>
        <fullName evidence="2">Uncharacterized protein</fullName>
    </submittedName>
</protein>
<comment type="caution">
    <text evidence="2">The sequence shown here is derived from an EMBL/GenBank/DDBJ whole genome shotgun (WGS) entry which is preliminary data.</text>
</comment>
<dbReference type="Gene3D" id="1.20.1250.20">
    <property type="entry name" value="MFS general substrate transporter like domains"/>
    <property type="match status" value="1"/>
</dbReference>